<feature type="compositionally biased region" description="Basic and acidic residues" evidence="6">
    <location>
        <begin position="221"/>
        <end position="230"/>
    </location>
</feature>
<sequence>MELTAVIRKKEAEKVDALRAQGKIPAVLYGPGKDAVSLILDKKEFEKVFKEAGESTLVILRFDKEELPVLIHDIQRDPVSSNILHTDLYQPPLDKKIALKVPLVFEGVPLAVRDLAGTLIKNIQEVEVRALPRDLPHEISVNVENLATFEARILLKDLLSDNPNVEILGHEDEIVAQVVPPEKVEEELALPVEEKVEDVEKIEKEKKEEEGEEETAAGEAAPKEPAKEKK</sequence>
<dbReference type="GO" id="GO:0022625">
    <property type="term" value="C:cytosolic large ribosomal subunit"/>
    <property type="evidence" value="ECO:0007669"/>
    <property type="project" value="TreeGrafter"/>
</dbReference>
<dbReference type="InterPro" id="IPR011035">
    <property type="entry name" value="Ribosomal_bL25/Gln-tRNA_synth"/>
</dbReference>
<keyword evidence="2 5" id="KW-0694">RNA-binding</keyword>
<dbReference type="PANTHER" id="PTHR33284:SF1">
    <property type="entry name" value="RIBOSOMAL PROTEIN L25_GLN-TRNA SYNTHETASE, ANTI-CODON-BINDING DOMAIN-CONTAINING PROTEIN"/>
    <property type="match status" value="1"/>
</dbReference>
<evidence type="ECO:0000313" key="10">
    <source>
        <dbReference type="Proteomes" id="UP000178529"/>
    </source>
</evidence>
<dbReference type="GO" id="GO:0003735">
    <property type="term" value="F:structural constituent of ribosome"/>
    <property type="evidence" value="ECO:0007669"/>
    <property type="project" value="InterPro"/>
</dbReference>
<evidence type="ECO:0000313" key="9">
    <source>
        <dbReference type="EMBL" id="OHA69210.1"/>
    </source>
</evidence>
<dbReference type="InterPro" id="IPR020057">
    <property type="entry name" value="Ribosomal_bL25_b-dom"/>
</dbReference>
<dbReference type="InterPro" id="IPR037121">
    <property type="entry name" value="Ribosomal_bL25_C"/>
</dbReference>
<dbReference type="InterPro" id="IPR001021">
    <property type="entry name" value="Ribosomal_bL25_long"/>
</dbReference>
<name>A0A1G2R8P3_9BACT</name>
<reference evidence="9 10" key="1">
    <citation type="journal article" date="2016" name="Nat. Commun.">
        <title>Thousands of microbial genomes shed light on interconnected biogeochemical processes in an aquifer system.</title>
        <authorList>
            <person name="Anantharaman K."/>
            <person name="Brown C.T."/>
            <person name="Hug L.A."/>
            <person name="Sharon I."/>
            <person name="Castelle C.J."/>
            <person name="Probst A.J."/>
            <person name="Thomas B.C."/>
            <person name="Singh A."/>
            <person name="Wilkins M.J."/>
            <person name="Karaoz U."/>
            <person name="Brodie E.L."/>
            <person name="Williams K.H."/>
            <person name="Hubbard S.S."/>
            <person name="Banfield J.F."/>
        </authorList>
    </citation>
    <scope>NUCLEOTIDE SEQUENCE [LARGE SCALE GENOMIC DNA]</scope>
</reference>
<keyword evidence="4 5" id="KW-0687">Ribonucleoprotein</keyword>
<gene>
    <name evidence="5" type="primary">rplY</name>
    <name evidence="5" type="synonym">ctc</name>
    <name evidence="9" type="ORF">A3J68_02150</name>
</gene>
<evidence type="ECO:0000256" key="1">
    <source>
        <dbReference type="ARBA" id="ARBA00022730"/>
    </source>
</evidence>
<feature type="region of interest" description="Disordered" evidence="6">
    <location>
        <begin position="195"/>
        <end position="230"/>
    </location>
</feature>
<dbReference type="InterPro" id="IPR020056">
    <property type="entry name" value="Rbsml_bL25/Gln-tRNA_synth_N"/>
</dbReference>
<comment type="caution">
    <text evidence="9">The sequence shown here is derived from an EMBL/GenBank/DDBJ whole genome shotgun (WGS) entry which is preliminary data.</text>
</comment>
<dbReference type="NCBIfam" id="TIGR00731">
    <property type="entry name" value="bL25_bact_ctc"/>
    <property type="match status" value="1"/>
</dbReference>
<feature type="compositionally biased region" description="Basic and acidic residues" evidence="6">
    <location>
        <begin position="195"/>
        <end position="209"/>
    </location>
</feature>
<evidence type="ECO:0000256" key="4">
    <source>
        <dbReference type="ARBA" id="ARBA00023274"/>
    </source>
</evidence>
<keyword evidence="1 5" id="KW-0699">rRNA-binding</keyword>
<dbReference type="Gene3D" id="2.40.240.10">
    <property type="entry name" value="Ribosomal Protein L25, Chain P"/>
    <property type="match status" value="1"/>
</dbReference>
<feature type="domain" description="Large ribosomal subunit protein bL25 L25" evidence="7">
    <location>
        <begin position="3"/>
        <end position="88"/>
    </location>
</feature>
<evidence type="ECO:0000256" key="2">
    <source>
        <dbReference type="ARBA" id="ARBA00022884"/>
    </source>
</evidence>
<proteinExistence type="inferred from homology"/>
<evidence type="ECO:0000259" key="7">
    <source>
        <dbReference type="Pfam" id="PF01386"/>
    </source>
</evidence>
<dbReference type="EMBL" id="MHTY01000003">
    <property type="protein sequence ID" value="OHA69210.1"/>
    <property type="molecule type" value="Genomic_DNA"/>
</dbReference>
<dbReference type="HAMAP" id="MF_01334">
    <property type="entry name" value="Ribosomal_bL25_CTC"/>
    <property type="match status" value="1"/>
</dbReference>
<dbReference type="AlphaFoldDB" id="A0A1G2R8P3"/>
<feature type="domain" description="Large ribosomal subunit protein bL25 beta" evidence="8">
    <location>
        <begin position="96"/>
        <end position="181"/>
    </location>
</feature>
<dbReference type="InterPro" id="IPR020930">
    <property type="entry name" value="Ribosomal_uL5_bac-type"/>
</dbReference>
<comment type="function">
    <text evidence="5">This is one of the proteins that binds to the 5S RNA in the ribosome where it forms part of the central protuberance.</text>
</comment>
<dbReference type="Proteomes" id="UP000178529">
    <property type="component" value="Unassembled WGS sequence"/>
</dbReference>
<keyword evidence="3 5" id="KW-0689">Ribosomal protein</keyword>
<accession>A0A1G2R8P3</accession>
<comment type="subunit">
    <text evidence="5">Part of the 50S ribosomal subunit; part of the 5S rRNA/L5/L18/L25 subcomplex. Contacts the 5S rRNA. Binds to the 5S rRNA independently of L5 and L18.</text>
</comment>
<dbReference type="Gene3D" id="2.170.120.20">
    <property type="entry name" value="Ribosomal protein L25, beta domain"/>
    <property type="match status" value="1"/>
</dbReference>
<protein>
    <recommendedName>
        <fullName evidence="5">Large ribosomal subunit protein bL25</fullName>
    </recommendedName>
    <alternativeName>
        <fullName evidence="5">General stress protein CTC</fullName>
    </alternativeName>
</protein>
<dbReference type="GO" id="GO:0006412">
    <property type="term" value="P:translation"/>
    <property type="evidence" value="ECO:0007669"/>
    <property type="project" value="UniProtKB-UniRule"/>
</dbReference>
<comment type="similarity">
    <text evidence="5">Belongs to the bacterial ribosomal protein bL25 family. CTC subfamily.</text>
</comment>
<evidence type="ECO:0000259" key="8">
    <source>
        <dbReference type="Pfam" id="PF14693"/>
    </source>
</evidence>
<evidence type="ECO:0000256" key="6">
    <source>
        <dbReference type="SAM" id="MobiDB-lite"/>
    </source>
</evidence>
<dbReference type="CDD" id="cd00495">
    <property type="entry name" value="Ribosomal_L25_TL5_CTC"/>
    <property type="match status" value="1"/>
</dbReference>
<dbReference type="Pfam" id="PF14693">
    <property type="entry name" value="Ribosomal_TL5_C"/>
    <property type="match status" value="1"/>
</dbReference>
<organism evidence="9 10">
    <name type="scientific">Candidatus Wildermuthbacteria bacterium RIFCSPHIGHO2_02_FULL_48_16</name>
    <dbReference type="NCBI Taxonomy" id="1802453"/>
    <lineage>
        <taxon>Bacteria</taxon>
        <taxon>Candidatus Wildermuthiibacteriota</taxon>
    </lineage>
</organism>
<evidence type="ECO:0000256" key="5">
    <source>
        <dbReference type="HAMAP-Rule" id="MF_01334"/>
    </source>
</evidence>
<dbReference type="SUPFAM" id="SSF50715">
    <property type="entry name" value="Ribosomal protein L25-like"/>
    <property type="match status" value="1"/>
</dbReference>
<dbReference type="InterPro" id="IPR029751">
    <property type="entry name" value="Ribosomal_L25_dom"/>
</dbReference>
<dbReference type="PANTHER" id="PTHR33284">
    <property type="entry name" value="RIBOSOMAL PROTEIN L25/GLN-TRNA SYNTHETASE, ANTI-CODON-BINDING DOMAIN-CONTAINING PROTEIN"/>
    <property type="match status" value="1"/>
</dbReference>
<evidence type="ECO:0000256" key="3">
    <source>
        <dbReference type="ARBA" id="ARBA00022980"/>
    </source>
</evidence>
<dbReference type="Pfam" id="PF01386">
    <property type="entry name" value="Ribosomal_L25p"/>
    <property type="match status" value="1"/>
</dbReference>
<dbReference type="GO" id="GO:0008097">
    <property type="term" value="F:5S rRNA binding"/>
    <property type="evidence" value="ECO:0007669"/>
    <property type="project" value="InterPro"/>
</dbReference>